<keyword evidence="2" id="KW-0862">Zinc</keyword>
<dbReference type="InterPro" id="IPR002219">
    <property type="entry name" value="PKC_DAG/PE"/>
</dbReference>
<feature type="domain" description="Phorbol-ester/DAG-type" evidence="4">
    <location>
        <begin position="305"/>
        <end position="360"/>
    </location>
</feature>
<keyword evidence="1" id="KW-0479">Metal-binding</keyword>
<reference evidence="5" key="1">
    <citation type="submission" date="2017-02" db="UniProtKB">
        <authorList>
            <consortium name="WormBaseParasite"/>
        </authorList>
    </citation>
    <scope>IDENTIFICATION</scope>
</reference>
<dbReference type="SUPFAM" id="SSF50729">
    <property type="entry name" value="PH domain-like"/>
    <property type="match status" value="1"/>
</dbReference>
<dbReference type="PROSITE" id="PS50081">
    <property type="entry name" value="ZF_DAG_PE_2"/>
    <property type="match status" value="1"/>
</dbReference>
<dbReference type="WBParaSite" id="HNAJ_0000581201-mRNA-1">
    <property type="protein sequence ID" value="HNAJ_0000581201-mRNA-1"/>
    <property type="gene ID" value="HNAJ_0000581201"/>
</dbReference>
<dbReference type="InterPro" id="IPR046349">
    <property type="entry name" value="C1-like_sf"/>
</dbReference>
<dbReference type="InterPro" id="IPR001849">
    <property type="entry name" value="PH_domain"/>
</dbReference>
<dbReference type="CDD" id="cd20813">
    <property type="entry name" value="C1_ROCK"/>
    <property type="match status" value="1"/>
</dbReference>
<protein>
    <submittedName>
        <fullName evidence="5">JmjC domain-containing protein</fullName>
    </submittedName>
</protein>
<dbReference type="Gene3D" id="3.30.60.20">
    <property type="match status" value="1"/>
</dbReference>
<dbReference type="SUPFAM" id="SSF57889">
    <property type="entry name" value="Cysteine-rich domain"/>
    <property type="match status" value="1"/>
</dbReference>
<evidence type="ECO:0000313" key="5">
    <source>
        <dbReference type="WBParaSite" id="HNAJ_0000581201-mRNA-1"/>
    </source>
</evidence>
<sequence length="429" mass="47457">LVTTKRLYFGKDIELINGSSNFTGRAYRPKIWSEFANGATVRFLLPERYFSKFGVEMGLLQEIINGPIYSVVNFVSTSFSGSLVDFKSPNCPPGDVFIIVLENDLTVKVTSPQSTVGNGNVKIESAEMSFKMRAGDLLYLPSFYSHEVKLEEGCEHAIVLCIVNRTPVLIREWGTKLMRTMNMPQALIQTDLFRRLLECTRNSEAHFSDLYISSQFRRPSTALVKSADIGSSKTLPRKLSFSSSNTFSASSPTTKALQQQKHLLKNRTNSSGQLLQLTHAVSSDPLLSSEACDSRGTNDPIALQGHMLQRMHFRVPAVCELCKKACWHVISPPPALQCLHCQVKLHQSHIEKKDYVLRPCGKSTAILLFRAPSEEAKLSWLKSLQSAMSSIAANAGSNPTQSSSLSLCSATAAREGCAFLGFKFLRSTE</sequence>
<evidence type="ECO:0000256" key="2">
    <source>
        <dbReference type="ARBA" id="ARBA00022833"/>
    </source>
</evidence>
<feature type="domain" description="PH" evidence="3">
    <location>
        <begin position="367"/>
        <end position="389"/>
    </location>
</feature>
<evidence type="ECO:0000259" key="3">
    <source>
        <dbReference type="PROSITE" id="PS50003"/>
    </source>
</evidence>
<name>A0A0R3TFH1_RODNA</name>
<dbReference type="PROSITE" id="PS50003">
    <property type="entry name" value="PH_DOMAIN"/>
    <property type="match status" value="1"/>
</dbReference>
<dbReference type="STRING" id="102285.A0A0R3TFH1"/>
<proteinExistence type="predicted"/>
<dbReference type="GO" id="GO:0046872">
    <property type="term" value="F:metal ion binding"/>
    <property type="evidence" value="ECO:0007669"/>
    <property type="project" value="UniProtKB-KW"/>
</dbReference>
<evidence type="ECO:0000256" key="1">
    <source>
        <dbReference type="ARBA" id="ARBA00022723"/>
    </source>
</evidence>
<accession>A0A0R3TFH1</accession>
<dbReference type="AlphaFoldDB" id="A0A0R3TFH1"/>
<organism evidence="5">
    <name type="scientific">Rodentolepis nana</name>
    <name type="common">Dwarf tapeworm</name>
    <name type="synonym">Hymenolepis nana</name>
    <dbReference type="NCBI Taxonomy" id="102285"/>
    <lineage>
        <taxon>Eukaryota</taxon>
        <taxon>Metazoa</taxon>
        <taxon>Spiralia</taxon>
        <taxon>Lophotrochozoa</taxon>
        <taxon>Platyhelminthes</taxon>
        <taxon>Cestoda</taxon>
        <taxon>Eucestoda</taxon>
        <taxon>Cyclophyllidea</taxon>
        <taxon>Hymenolepididae</taxon>
        <taxon>Rodentolepis</taxon>
    </lineage>
</organism>
<evidence type="ECO:0000259" key="4">
    <source>
        <dbReference type="PROSITE" id="PS50081"/>
    </source>
</evidence>